<keyword evidence="2" id="KW-1185">Reference proteome</keyword>
<protein>
    <submittedName>
        <fullName evidence="1">Uncharacterized protein</fullName>
    </submittedName>
</protein>
<dbReference type="STRING" id="1504633.A0A2T7EE91"/>
<gene>
    <name evidence="1" type="ORF">GQ55_3G283300</name>
</gene>
<dbReference type="EMBL" id="CM009751">
    <property type="protein sequence ID" value="PUZ66147.1"/>
    <property type="molecule type" value="Genomic_DNA"/>
</dbReference>
<dbReference type="Proteomes" id="UP000244336">
    <property type="component" value="Chromosome 3"/>
</dbReference>
<sequence length="82" mass="8964">MVIRLPRSSCQIEAAENKNARMITLPLGIGDASASSLEYMKKFADAVDRKSGFTLILDFIIRQSSLVKDPQSAGLAVYAQVF</sequence>
<proteinExistence type="predicted"/>
<organism evidence="1 2">
    <name type="scientific">Panicum hallii var. hallii</name>
    <dbReference type="NCBI Taxonomy" id="1504633"/>
    <lineage>
        <taxon>Eukaryota</taxon>
        <taxon>Viridiplantae</taxon>
        <taxon>Streptophyta</taxon>
        <taxon>Embryophyta</taxon>
        <taxon>Tracheophyta</taxon>
        <taxon>Spermatophyta</taxon>
        <taxon>Magnoliopsida</taxon>
        <taxon>Liliopsida</taxon>
        <taxon>Poales</taxon>
        <taxon>Poaceae</taxon>
        <taxon>PACMAD clade</taxon>
        <taxon>Panicoideae</taxon>
        <taxon>Panicodae</taxon>
        <taxon>Paniceae</taxon>
        <taxon>Panicinae</taxon>
        <taxon>Panicum</taxon>
        <taxon>Panicum sect. Panicum</taxon>
    </lineage>
</organism>
<evidence type="ECO:0000313" key="1">
    <source>
        <dbReference type="EMBL" id="PUZ66147.1"/>
    </source>
</evidence>
<evidence type="ECO:0000313" key="2">
    <source>
        <dbReference type="Proteomes" id="UP000244336"/>
    </source>
</evidence>
<dbReference type="Gramene" id="PUZ66147">
    <property type="protein sequence ID" value="PUZ66147"/>
    <property type="gene ID" value="GQ55_3G283300"/>
</dbReference>
<dbReference type="AlphaFoldDB" id="A0A2T7EE91"/>
<reference evidence="1 2" key="1">
    <citation type="submission" date="2018-04" db="EMBL/GenBank/DDBJ databases">
        <title>WGS assembly of Panicum hallii var. hallii HAL2.</title>
        <authorList>
            <person name="Lovell J."/>
            <person name="Jenkins J."/>
            <person name="Lowry D."/>
            <person name="Mamidi S."/>
            <person name="Sreedasyam A."/>
            <person name="Weng X."/>
            <person name="Barry K."/>
            <person name="Bonette J."/>
            <person name="Campitelli B."/>
            <person name="Daum C."/>
            <person name="Gordon S."/>
            <person name="Gould B."/>
            <person name="Lipzen A."/>
            <person name="MacQueen A."/>
            <person name="Palacio-Mejia J."/>
            <person name="Plott C."/>
            <person name="Shakirov E."/>
            <person name="Shu S."/>
            <person name="Yoshinaga Y."/>
            <person name="Zane M."/>
            <person name="Rokhsar D."/>
            <person name="Grimwood J."/>
            <person name="Schmutz J."/>
            <person name="Juenger T."/>
        </authorList>
    </citation>
    <scope>NUCLEOTIDE SEQUENCE [LARGE SCALE GENOMIC DNA]</scope>
    <source>
        <strain evidence="2">cv. HAL2</strain>
    </source>
</reference>
<accession>A0A2T7EE91</accession>
<name>A0A2T7EE91_9POAL</name>